<dbReference type="Gene3D" id="3.40.50.12780">
    <property type="entry name" value="N-terminal domain of ligase-like"/>
    <property type="match status" value="1"/>
</dbReference>
<dbReference type="PANTHER" id="PTHR43272:SF32">
    <property type="entry name" value="AMP-DEPENDENT SYNTHETASE_LIGASE DOMAIN-CONTAINING PROTEIN"/>
    <property type="match status" value="1"/>
</dbReference>
<evidence type="ECO:0000259" key="6">
    <source>
        <dbReference type="Pfam" id="PF00501"/>
    </source>
</evidence>
<dbReference type="Proteomes" id="UP000019277">
    <property type="component" value="Unassembled WGS sequence"/>
</dbReference>
<evidence type="ECO:0000256" key="5">
    <source>
        <dbReference type="ARBA" id="ARBA00032875"/>
    </source>
</evidence>
<keyword evidence="3" id="KW-0276">Fatty acid metabolism</keyword>
<evidence type="ECO:0000256" key="2">
    <source>
        <dbReference type="ARBA" id="ARBA00022598"/>
    </source>
</evidence>
<dbReference type="GO" id="GO:0016020">
    <property type="term" value="C:membrane"/>
    <property type="evidence" value="ECO:0007669"/>
    <property type="project" value="TreeGrafter"/>
</dbReference>
<accession>W7J5W2</accession>
<keyword evidence="8" id="KW-1185">Reference proteome</keyword>
<dbReference type="InterPro" id="IPR000873">
    <property type="entry name" value="AMP-dep_synth/lig_dom"/>
</dbReference>
<evidence type="ECO:0000313" key="7">
    <source>
        <dbReference type="EMBL" id="EWC64401.1"/>
    </source>
</evidence>
<dbReference type="EMBL" id="AYXG01000005">
    <property type="protein sequence ID" value="EWC64401.1"/>
    <property type="molecule type" value="Genomic_DNA"/>
</dbReference>
<comment type="similarity">
    <text evidence="1">Belongs to the ATP-dependent AMP-binding enzyme family.</text>
</comment>
<name>W7J5W2_9PSEU</name>
<keyword evidence="2 7" id="KW-0436">Ligase</keyword>
<dbReference type="eggNOG" id="COG1022">
    <property type="taxonomic scope" value="Bacteria"/>
</dbReference>
<dbReference type="InterPro" id="IPR042099">
    <property type="entry name" value="ANL_N_sf"/>
</dbReference>
<keyword evidence="4" id="KW-0443">Lipid metabolism</keyword>
<comment type="caution">
    <text evidence="7">The sequence shown here is derived from an EMBL/GenBank/DDBJ whole genome shotgun (WGS) entry which is preliminary data.</text>
</comment>
<evidence type="ECO:0000313" key="8">
    <source>
        <dbReference type="Proteomes" id="UP000019277"/>
    </source>
</evidence>
<dbReference type="CDD" id="cd05907">
    <property type="entry name" value="VL_LC_FACS_like"/>
    <property type="match status" value="1"/>
</dbReference>
<evidence type="ECO:0000256" key="3">
    <source>
        <dbReference type="ARBA" id="ARBA00022832"/>
    </source>
</evidence>
<dbReference type="PROSITE" id="PS00455">
    <property type="entry name" value="AMP_BINDING"/>
    <property type="match status" value="1"/>
</dbReference>
<dbReference type="AlphaFoldDB" id="W7J5W2"/>
<sequence>MSSPVTLCAAFQATAERNPYLVALRTPGDAVSITWREYGRRVRRIAAGLAALGVRRGDAVGLMLTNRPEFHLIDAAALHLGAVPFSVYNTSSAEQLEYVFSNAGNGIVLTERAFVPVLRAAGPSLDVICVEEGVEGTTPLAELEAGGAEDFDFEAAWRAVEPTDLATIIYTSGTTGPPKGVELTHANVLAVSGALDDAYDITAGDRVLSFLPSAHIADRVVAHYASMLYGTLVTTVADARQLAAALPDARPNVFFAVPRVWQKFTLAIDTALAAEPSAAKRKLARWAIGVGIRRSALVRAGKPVPPALALQHRMADAVVLSKLREKLGLDEAKLCLSGAAAIPVETLEFFWGLGIEVYEIWGMSETAGLGTSTRPGKLRFGTVGMAVHGTEVRLAADGELLIRGGSVMRGYRNDPVRTAEAVDAEGWVHTGDIGVVDGDGFVTIVDRKKELIISSSGKNMSPTNIENAVKAASPLIGQVVAIGDDRPYVCALVVLDADAAAGLAAKHGLPADSPAAVAGDERVRALVADAVRAGNAKLSRIEQVKRFRVVPGFWEPGGDELTPTLKLRRKPIAEKYAHDIDDLYAGSPTGETVDLGG</sequence>
<evidence type="ECO:0000256" key="4">
    <source>
        <dbReference type="ARBA" id="ARBA00023098"/>
    </source>
</evidence>
<dbReference type="PANTHER" id="PTHR43272">
    <property type="entry name" value="LONG-CHAIN-FATTY-ACID--COA LIGASE"/>
    <property type="match status" value="1"/>
</dbReference>
<dbReference type="OrthoDB" id="9803968at2"/>
<organism evidence="7 8">
    <name type="scientific">Actinokineospora spheciospongiae</name>
    <dbReference type="NCBI Taxonomy" id="909613"/>
    <lineage>
        <taxon>Bacteria</taxon>
        <taxon>Bacillati</taxon>
        <taxon>Actinomycetota</taxon>
        <taxon>Actinomycetes</taxon>
        <taxon>Pseudonocardiales</taxon>
        <taxon>Pseudonocardiaceae</taxon>
        <taxon>Actinokineospora</taxon>
    </lineage>
</organism>
<dbReference type="STRING" id="909613.UO65_0238"/>
<dbReference type="Pfam" id="PF23562">
    <property type="entry name" value="AMP-binding_C_3"/>
    <property type="match status" value="1"/>
</dbReference>
<reference evidence="7 8" key="1">
    <citation type="journal article" date="2014" name="Genome Announc.">
        <title>Draft Genome Sequence of the Antitrypanosomally Active Sponge-Associated Bacterium Actinokineospora sp. Strain EG49.</title>
        <authorList>
            <person name="Harjes J."/>
            <person name="Ryu T."/>
            <person name="Abdelmohsen U.R."/>
            <person name="Moitinho-Silva L."/>
            <person name="Horn H."/>
            <person name="Ravasi T."/>
            <person name="Hentschel U."/>
        </authorList>
    </citation>
    <scope>NUCLEOTIDE SEQUENCE [LARGE SCALE GENOMIC DNA]</scope>
    <source>
        <strain evidence="7 8">EG49</strain>
    </source>
</reference>
<dbReference type="GO" id="GO:0004467">
    <property type="term" value="F:long-chain fatty acid-CoA ligase activity"/>
    <property type="evidence" value="ECO:0007669"/>
    <property type="project" value="TreeGrafter"/>
</dbReference>
<feature type="domain" description="AMP-dependent synthetase/ligase" evidence="6">
    <location>
        <begin position="11"/>
        <end position="411"/>
    </location>
</feature>
<dbReference type="SUPFAM" id="SSF56801">
    <property type="entry name" value="Acetyl-CoA synthetase-like"/>
    <property type="match status" value="1"/>
</dbReference>
<evidence type="ECO:0000256" key="1">
    <source>
        <dbReference type="ARBA" id="ARBA00006432"/>
    </source>
</evidence>
<proteinExistence type="inferred from homology"/>
<dbReference type="RefSeq" id="WP_035277863.1">
    <property type="nucleotide sequence ID" value="NZ_AYXG01000005.1"/>
</dbReference>
<dbReference type="Pfam" id="PF00501">
    <property type="entry name" value="AMP-binding"/>
    <property type="match status" value="1"/>
</dbReference>
<gene>
    <name evidence="7" type="ORF">UO65_0238</name>
</gene>
<dbReference type="PATRIC" id="fig|909613.9.peg.248"/>
<protein>
    <recommendedName>
        <fullName evidence="5">Acyl-CoA synthetase</fullName>
    </recommendedName>
</protein>
<dbReference type="InterPro" id="IPR020845">
    <property type="entry name" value="AMP-binding_CS"/>
</dbReference>